<evidence type="ECO:0000256" key="8">
    <source>
        <dbReference type="SAM" id="Phobius"/>
    </source>
</evidence>
<comment type="subcellular location">
    <subcellularLocation>
        <location evidence="1">Cell membrane</location>
        <topology evidence="1">Multi-pass membrane protein</topology>
    </subcellularLocation>
</comment>
<dbReference type="SUPFAM" id="SSF81345">
    <property type="entry name" value="ABC transporter involved in vitamin B12 uptake, BtuC"/>
    <property type="match status" value="1"/>
</dbReference>
<dbReference type="CDD" id="cd06550">
    <property type="entry name" value="TM_ABC_iron-siderophores_like"/>
    <property type="match status" value="1"/>
</dbReference>
<dbReference type="GO" id="GO:0005886">
    <property type="term" value="C:plasma membrane"/>
    <property type="evidence" value="ECO:0007669"/>
    <property type="project" value="UniProtKB-SubCell"/>
</dbReference>
<evidence type="ECO:0000256" key="6">
    <source>
        <dbReference type="ARBA" id="ARBA00022989"/>
    </source>
</evidence>
<comment type="caution">
    <text evidence="9">The sequence shown here is derived from an EMBL/GenBank/DDBJ whole genome shotgun (WGS) entry which is preliminary data.</text>
</comment>
<evidence type="ECO:0000313" key="10">
    <source>
        <dbReference type="Proteomes" id="UP000632125"/>
    </source>
</evidence>
<evidence type="ECO:0000313" key="9">
    <source>
        <dbReference type="EMBL" id="MBD2868472.1"/>
    </source>
</evidence>
<keyword evidence="7 8" id="KW-0472">Membrane</keyword>
<evidence type="ECO:0000256" key="5">
    <source>
        <dbReference type="ARBA" id="ARBA00022692"/>
    </source>
</evidence>
<dbReference type="EMBL" id="JACXIY010000010">
    <property type="protein sequence ID" value="MBD2868472.1"/>
    <property type="molecule type" value="Genomic_DNA"/>
</dbReference>
<dbReference type="GO" id="GO:0022857">
    <property type="term" value="F:transmembrane transporter activity"/>
    <property type="evidence" value="ECO:0007669"/>
    <property type="project" value="InterPro"/>
</dbReference>
<feature type="transmembrane region" description="Helical" evidence="8">
    <location>
        <begin position="316"/>
        <end position="334"/>
    </location>
</feature>
<evidence type="ECO:0000256" key="4">
    <source>
        <dbReference type="ARBA" id="ARBA00022475"/>
    </source>
</evidence>
<reference evidence="9" key="1">
    <citation type="submission" date="2020-09" db="EMBL/GenBank/DDBJ databases">
        <title>A novel bacterium of genus Paenibacillus, isolated from South China Sea.</title>
        <authorList>
            <person name="Huang H."/>
            <person name="Mo K."/>
            <person name="Hu Y."/>
        </authorList>
    </citation>
    <scope>NUCLEOTIDE SEQUENCE</scope>
    <source>
        <strain evidence="9">IB182493</strain>
    </source>
</reference>
<dbReference type="Pfam" id="PF01032">
    <property type="entry name" value="FecCD"/>
    <property type="match status" value="1"/>
</dbReference>
<protein>
    <submittedName>
        <fullName evidence="9">Iron ABC transporter permease</fullName>
    </submittedName>
</protein>
<evidence type="ECO:0000256" key="7">
    <source>
        <dbReference type="ARBA" id="ARBA00023136"/>
    </source>
</evidence>
<feature type="transmembrane region" description="Helical" evidence="8">
    <location>
        <begin position="285"/>
        <end position="309"/>
    </location>
</feature>
<dbReference type="Gene3D" id="1.10.3470.10">
    <property type="entry name" value="ABC transporter involved in vitamin B12 uptake, BtuC"/>
    <property type="match status" value="1"/>
</dbReference>
<dbReference type="PANTHER" id="PTHR30472">
    <property type="entry name" value="FERRIC ENTEROBACTIN TRANSPORT SYSTEM PERMEASE PROTEIN"/>
    <property type="match status" value="1"/>
</dbReference>
<dbReference type="FunFam" id="1.10.3470.10:FF:000001">
    <property type="entry name" value="Vitamin B12 ABC transporter permease BtuC"/>
    <property type="match status" value="1"/>
</dbReference>
<comment type="similarity">
    <text evidence="2">Belongs to the binding-protein-dependent transport system permease family. FecCD subfamily.</text>
</comment>
<gene>
    <name evidence="9" type="ORF">IDH41_07780</name>
</gene>
<keyword evidence="10" id="KW-1185">Reference proteome</keyword>
<name>A0A927H5J2_9BACL</name>
<evidence type="ECO:0000256" key="1">
    <source>
        <dbReference type="ARBA" id="ARBA00004651"/>
    </source>
</evidence>
<feature type="transmembrane region" description="Helical" evidence="8">
    <location>
        <begin position="243"/>
        <end position="265"/>
    </location>
</feature>
<organism evidence="9 10">
    <name type="scientific">Paenibacillus arenilitoris</name>
    <dbReference type="NCBI Taxonomy" id="2772299"/>
    <lineage>
        <taxon>Bacteria</taxon>
        <taxon>Bacillati</taxon>
        <taxon>Bacillota</taxon>
        <taxon>Bacilli</taxon>
        <taxon>Bacillales</taxon>
        <taxon>Paenibacillaceae</taxon>
        <taxon>Paenibacillus</taxon>
    </lineage>
</organism>
<dbReference type="InterPro" id="IPR037294">
    <property type="entry name" value="ABC_BtuC-like"/>
</dbReference>
<dbReference type="GO" id="GO:0033214">
    <property type="term" value="P:siderophore-iron import into cell"/>
    <property type="evidence" value="ECO:0007669"/>
    <property type="project" value="TreeGrafter"/>
</dbReference>
<dbReference type="Proteomes" id="UP000632125">
    <property type="component" value="Unassembled WGS sequence"/>
</dbReference>
<feature type="transmembrane region" description="Helical" evidence="8">
    <location>
        <begin position="100"/>
        <end position="121"/>
    </location>
</feature>
<accession>A0A927H5J2</accession>
<feature type="transmembrane region" description="Helical" evidence="8">
    <location>
        <begin position="152"/>
        <end position="175"/>
    </location>
</feature>
<sequence>MPNRLWSNKTGRKATLPVFLLLCVLVSVFAVSLKHGTPALEWKTLLSILFTDGGEELERTIVREIRLPRVLLGLLVGALLGASGTLMQGALNNRLAGPELLGISAGASFAVAAITVLHLSVPFQLQPLLALAGGLAGGAAVVLAAKGSKGTTGMLLIGMSVSAMLNGLLIVLIAMGTSNDVNLLYTYLLGSLANRSWEHVGRILPWFVVMLPVSLLLARSVNLLQLGDETASGLGLKVDRSRIILLVASALLVAITVAQCGPIGYISLLAPHLTRAALRSQDARLVVPVSALCGAALLTAADGIARLLLAPMEIPVGVWTTLIGGSIFLLYLLGRKGGRVRG</sequence>
<keyword evidence="6 8" id="KW-1133">Transmembrane helix</keyword>
<keyword evidence="5 8" id="KW-0812">Transmembrane</keyword>
<keyword evidence="4" id="KW-1003">Cell membrane</keyword>
<feature type="transmembrane region" description="Helical" evidence="8">
    <location>
        <begin position="127"/>
        <end position="145"/>
    </location>
</feature>
<dbReference type="InterPro" id="IPR000522">
    <property type="entry name" value="ABC_transptr_permease_BtuC"/>
</dbReference>
<feature type="transmembrane region" description="Helical" evidence="8">
    <location>
        <begin position="203"/>
        <end position="222"/>
    </location>
</feature>
<feature type="transmembrane region" description="Helical" evidence="8">
    <location>
        <begin position="70"/>
        <end position="88"/>
    </location>
</feature>
<dbReference type="PANTHER" id="PTHR30472:SF25">
    <property type="entry name" value="ABC TRANSPORTER PERMEASE PROTEIN MJ0876-RELATED"/>
    <property type="match status" value="1"/>
</dbReference>
<keyword evidence="3" id="KW-0813">Transport</keyword>
<evidence type="ECO:0000256" key="2">
    <source>
        <dbReference type="ARBA" id="ARBA00007935"/>
    </source>
</evidence>
<proteinExistence type="inferred from homology"/>
<dbReference type="AlphaFoldDB" id="A0A927H5J2"/>
<evidence type="ECO:0000256" key="3">
    <source>
        <dbReference type="ARBA" id="ARBA00022448"/>
    </source>
</evidence>